<comment type="similarity">
    <text evidence="1">Belongs to the ComF/GntX family.</text>
</comment>
<evidence type="ECO:0000256" key="1">
    <source>
        <dbReference type="ARBA" id="ARBA00008007"/>
    </source>
</evidence>
<dbReference type="Gene3D" id="3.40.50.2020">
    <property type="match status" value="1"/>
</dbReference>
<keyword evidence="2" id="KW-0808">Transferase</keyword>
<dbReference type="SUPFAM" id="SSF53271">
    <property type="entry name" value="PRTase-like"/>
    <property type="match status" value="1"/>
</dbReference>
<name>A0A1G6IK09_9FIRM</name>
<evidence type="ECO:0000313" key="2">
    <source>
        <dbReference type="EMBL" id="SDC06857.1"/>
    </source>
</evidence>
<dbReference type="PANTHER" id="PTHR47505:SF1">
    <property type="entry name" value="DNA UTILIZATION PROTEIN YHGH"/>
    <property type="match status" value="1"/>
</dbReference>
<dbReference type="InterPro" id="IPR051910">
    <property type="entry name" value="ComF/GntX_DNA_util-trans"/>
</dbReference>
<dbReference type="InterPro" id="IPR000836">
    <property type="entry name" value="PRTase_dom"/>
</dbReference>
<dbReference type="CDD" id="cd06223">
    <property type="entry name" value="PRTases_typeI"/>
    <property type="match status" value="1"/>
</dbReference>
<sequence length="243" mass="27039">MFPRCCAGCGVEIEAGFLCRDCRQGLLQMKAFPTIDPLDGGLFFFAYENRIKEAIHRIKFGREKDVTVLLSEETEILLAEPEIHAAITKFFANAGMFRTCAENNSTDKSSWRAIDRNTVRVAKKDIWLWSGIPTDPGRLRQRGFDIPSVLFSQRAQEFGGRWVSLLCRTRKTLPMFGLSPEERRRNLQDCFAVTGNVRGKSVMLVDDIFTTGATFSAAAAVLKEAGAVTVAGLAFCGSIENLR</sequence>
<gene>
    <name evidence="2" type="ORF">SAMN04487864_102118</name>
</gene>
<dbReference type="AlphaFoldDB" id="A0A1G6IK09"/>
<reference evidence="3" key="1">
    <citation type="submission" date="2016-10" db="EMBL/GenBank/DDBJ databases">
        <authorList>
            <person name="Varghese N."/>
            <person name="Submissions S."/>
        </authorList>
    </citation>
    <scope>NUCLEOTIDE SEQUENCE [LARGE SCALE GENOMIC DNA]</scope>
    <source>
        <strain evidence="3">DSM 11005</strain>
    </source>
</reference>
<evidence type="ECO:0000313" key="3">
    <source>
        <dbReference type="Proteomes" id="UP000198943"/>
    </source>
</evidence>
<protein>
    <submittedName>
        <fullName evidence="2">Predicted amidophosphoribosyltransferases</fullName>
    </submittedName>
</protein>
<dbReference type="GO" id="GO:0016757">
    <property type="term" value="F:glycosyltransferase activity"/>
    <property type="evidence" value="ECO:0007669"/>
    <property type="project" value="UniProtKB-KW"/>
</dbReference>
<dbReference type="PANTHER" id="PTHR47505">
    <property type="entry name" value="DNA UTILIZATION PROTEIN YHGH"/>
    <property type="match status" value="1"/>
</dbReference>
<keyword evidence="3" id="KW-1185">Reference proteome</keyword>
<keyword evidence="2" id="KW-0328">Glycosyltransferase</keyword>
<dbReference type="Proteomes" id="UP000198943">
    <property type="component" value="Unassembled WGS sequence"/>
</dbReference>
<organism evidence="2 3">
    <name type="scientific">Succiniclasticum ruminis</name>
    <dbReference type="NCBI Taxonomy" id="40841"/>
    <lineage>
        <taxon>Bacteria</taxon>
        <taxon>Bacillati</taxon>
        <taxon>Bacillota</taxon>
        <taxon>Negativicutes</taxon>
        <taxon>Acidaminococcales</taxon>
        <taxon>Acidaminococcaceae</taxon>
        <taxon>Succiniclasticum</taxon>
    </lineage>
</organism>
<accession>A0A1G6IK09</accession>
<dbReference type="InterPro" id="IPR029057">
    <property type="entry name" value="PRTase-like"/>
</dbReference>
<proteinExistence type="inferred from homology"/>
<dbReference type="EMBL" id="FMYW01000002">
    <property type="protein sequence ID" value="SDC06857.1"/>
    <property type="molecule type" value="Genomic_DNA"/>
</dbReference>